<evidence type="ECO:0000256" key="1">
    <source>
        <dbReference type="ARBA" id="ARBA00022737"/>
    </source>
</evidence>
<sequence>MIAKEFEDFILQHLVNYLIPADDLAIFIDTHNSDHVMLLLVNNGFSRVPVLTKDRQYRGTISISDILNYQVKNQLTDWELNQTDIGEMVNTKIEAIPMTSSLTHIMHKLVDYPFLPVVNEKNLFVGIITRKSILKALNSLLHDFTDDYSIEKKHD</sequence>
<dbReference type="SMART" id="SM00116">
    <property type="entry name" value="CBS"/>
    <property type="match status" value="2"/>
</dbReference>
<dbReference type="InterPro" id="IPR000644">
    <property type="entry name" value="CBS_dom"/>
</dbReference>
<dbReference type="InterPro" id="IPR046342">
    <property type="entry name" value="CBS_dom_sf"/>
</dbReference>
<dbReference type="AlphaFoldDB" id="A0A2N8LBN1"/>
<dbReference type="InterPro" id="IPR048125">
    <property type="entry name" value="CBS_CbpB"/>
</dbReference>
<dbReference type="Proteomes" id="UP000235963">
    <property type="component" value="Unassembled WGS sequence"/>
</dbReference>
<gene>
    <name evidence="4" type="ORF">AT575_06610</name>
</gene>
<keyword evidence="1" id="KW-0677">Repeat</keyword>
<dbReference type="OrthoDB" id="2375431at2"/>
<dbReference type="PROSITE" id="PS51371">
    <property type="entry name" value="CBS"/>
    <property type="match status" value="2"/>
</dbReference>
<feature type="domain" description="CBS" evidence="3">
    <location>
        <begin position="18"/>
        <end position="76"/>
    </location>
</feature>
<dbReference type="Pfam" id="PF00571">
    <property type="entry name" value="CBS"/>
    <property type="match status" value="2"/>
</dbReference>
<protein>
    <recommendedName>
        <fullName evidence="3">CBS domain-containing protein</fullName>
    </recommendedName>
</protein>
<dbReference type="PANTHER" id="PTHR48108">
    <property type="entry name" value="CBS DOMAIN-CONTAINING PROTEIN CBSX2, CHLOROPLASTIC"/>
    <property type="match status" value="1"/>
</dbReference>
<feature type="domain" description="CBS" evidence="3">
    <location>
        <begin position="88"/>
        <end position="144"/>
    </location>
</feature>
<evidence type="ECO:0000256" key="2">
    <source>
        <dbReference type="PROSITE-ProRule" id="PRU00703"/>
    </source>
</evidence>
<name>A0A2N8LBN1_9STRE</name>
<dbReference type="EMBL" id="LOCM01000024">
    <property type="protein sequence ID" value="PND47552.1"/>
    <property type="molecule type" value="Genomic_DNA"/>
</dbReference>
<dbReference type="Gene3D" id="3.10.580.10">
    <property type="entry name" value="CBS-domain"/>
    <property type="match status" value="1"/>
</dbReference>
<proteinExistence type="predicted"/>
<organism evidence="4 5">
    <name type="scientific">Streptococcus penaeicida</name>
    <dbReference type="NCBI Taxonomy" id="1765960"/>
    <lineage>
        <taxon>Bacteria</taxon>
        <taxon>Bacillati</taxon>
        <taxon>Bacillota</taxon>
        <taxon>Bacilli</taxon>
        <taxon>Lactobacillales</taxon>
        <taxon>Streptococcaceae</taxon>
        <taxon>Streptococcus</taxon>
    </lineage>
</organism>
<evidence type="ECO:0000313" key="5">
    <source>
        <dbReference type="Proteomes" id="UP000235963"/>
    </source>
</evidence>
<dbReference type="SUPFAM" id="SSF54631">
    <property type="entry name" value="CBS-domain pair"/>
    <property type="match status" value="1"/>
</dbReference>
<accession>A0A2N8LBN1</accession>
<dbReference type="InterPro" id="IPR051462">
    <property type="entry name" value="CBS_domain-containing"/>
</dbReference>
<dbReference type="RefSeq" id="WP_102777686.1">
    <property type="nucleotide sequence ID" value="NZ_CBCSGP010000005.1"/>
</dbReference>
<dbReference type="PANTHER" id="PTHR48108:SF26">
    <property type="entry name" value="CBS DOMAIN-CONTAINING PROTEIN DDB_G0289609"/>
    <property type="match status" value="1"/>
</dbReference>
<keyword evidence="5" id="KW-1185">Reference proteome</keyword>
<evidence type="ECO:0000313" key="4">
    <source>
        <dbReference type="EMBL" id="PND47552.1"/>
    </source>
</evidence>
<dbReference type="NCBIfam" id="NF041630">
    <property type="entry name" value="CBS_CbpB"/>
    <property type="match status" value="1"/>
</dbReference>
<comment type="caution">
    <text evidence="4">The sequence shown here is derived from an EMBL/GenBank/DDBJ whole genome shotgun (WGS) entry which is preliminary data.</text>
</comment>
<keyword evidence="2" id="KW-0129">CBS domain</keyword>
<reference evidence="4 5" key="1">
    <citation type="submission" date="2015-12" db="EMBL/GenBank/DDBJ databases">
        <title>Streptococcus penaeicida sp. nov.</title>
        <authorList>
            <person name="Gomez-Gil B."/>
            <person name="Morales-Covarrubias M."/>
        </authorList>
    </citation>
    <scope>NUCLEOTIDE SEQUENCE [LARGE SCALE GENOMIC DNA]</scope>
    <source>
        <strain evidence="4 5">CAIM 1838</strain>
    </source>
</reference>
<evidence type="ECO:0000259" key="3">
    <source>
        <dbReference type="PROSITE" id="PS51371"/>
    </source>
</evidence>